<protein>
    <submittedName>
        <fullName evidence="2">Divalent-cation tolerance protein CutA</fullName>
    </submittedName>
</protein>
<dbReference type="Proteomes" id="UP000215367">
    <property type="component" value="Unassembled WGS sequence"/>
</dbReference>
<evidence type="ECO:0000256" key="1">
    <source>
        <dbReference type="ARBA" id="ARBA00010169"/>
    </source>
</evidence>
<dbReference type="RefSeq" id="WP_094306461.1">
    <property type="nucleotide sequence ID" value="NZ_NOWT01000036.1"/>
</dbReference>
<comment type="similarity">
    <text evidence="1">Belongs to the CutA family.</text>
</comment>
<dbReference type="Pfam" id="PF03091">
    <property type="entry name" value="CutA1"/>
    <property type="match status" value="1"/>
</dbReference>
<name>A0A235H709_AZOBR</name>
<organism evidence="2 3">
    <name type="scientific">Azospirillum brasilense</name>
    <dbReference type="NCBI Taxonomy" id="192"/>
    <lineage>
        <taxon>Bacteria</taxon>
        <taxon>Pseudomonadati</taxon>
        <taxon>Pseudomonadota</taxon>
        <taxon>Alphaproteobacteria</taxon>
        <taxon>Rhodospirillales</taxon>
        <taxon>Azospirillaceae</taxon>
        <taxon>Azospirillum</taxon>
    </lineage>
</organism>
<dbReference type="GO" id="GO:0005507">
    <property type="term" value="F:copper ion binding"/>
    <property type="evidence" value="ECO:0007669"/>
    <property type="project" value="TreeGrafter"/>
</dbReference>
<dbReference type="InterPro" id="IPR015867">
    <property type="entry name" value="N-reg_PII/ATP_PRibTrfase_C"/>
</dbReference>
<dbReference type="PANTHER" id="PTHR23419:SF8">
    <property type="entry name" value="FI09726P"/>
    <property type="match status" value="1"/>
</dbReference>
<comment type="caution">
    <text evidence="2">The sequence shown here is derived from an EMBL/GenBank/DDBJ whole genome shotgun (WGS) entry which is preliminary data.</text>
</comment>
<evidence type="ECO:0000313" key="2">
    <source>
        <dbReference type="EMBL" id="OYD81264.1"/>
    </source>
</evidence>
<evidence type="ECO:0000313" key="3">
    <source>
        <dbReference type="Proteomes" id="UP000215367"/>
    </source>
</evidence>
<accession>A0A235H709</accession>
<reference evidence="2 3" key="1">
    <citation type="submission" date="2017-07" db="EMBL/GenBank/DDBJ databases">
        <title>Whole genome sequence of Azospirillum brasilense 2A1, a potential biofertilizer strain.</title>
        <authorList>
            <person name="Fontana C.A."/>
            <person name="Toffoli L.M."/>
            <person name="Salazar S.M."/>
            <person name="Puglisi E."/>
            <person name="Pedraza R."/>
            <person name="Bassi D."/>
            <person name="Cocconcelli P.S."/>
        </authorList>
    </citation>
    <scope>NUCLEOTIDE SEQUENCE [LARGE SCALE GENOMIC DNA]</scope>
    <source>
        <strain evidence="2 3">2A1</strain>
    </source>
</reference>
<sequence length="104" mass="11689">MEFVFAYITAGSRDEARRIGRALVEERLAACANILDGMTSIYRWQGAIEEASETVLIAKTRAELFDRLALRVRELHGYDVPCVVELRVGRGNPAYLDWLGDETA</sequence>
<dbReference type="SUPFAM" id="SSF54913">
    <property type="entry name" value="GlnB-like"/>
    <property type="match status" value="1"/>
</dbReference>
<dbReference type="GO" id="GO:0010038">
    <property type="term" value="P:response to metal ion"/>
    <property type="evidence" value="ECO:0007669"/>
    <property type="project" value="InterPro"/>
</dbReference>
<dbReference type="Gene3D" id="3.30.70.120">
    <property type="match status" value="1"/>
</dbReference>
<gene>
    <name evidence="2" type="ORF">CHT98_26855</name>
</gene>
<proteinExistence type="inferred from homology"/>
<dbReference type="EMBL" id="NOWT01000036">
    <property type="protein sequence ID" value="OYD81264.1"/>
    <property type="molecule type" value="Genomic_DNA"/>
</dbReference>
<dbReference type="PANTHER" id="PTHR23419">
    <property type="entry name" value="DIVALENT CATION TOLERANCE CUTA-RELATED"/>
    <property type="match status" value="1"/>
</dbReference>
<dbReference type="InterPro" id="IPR011322">
    <property type="entry name" value="N-reg_PII-like_a/b"/>
</dbReference>
<dbReference type="InterPro" id="IPR004323">
    <property type="entry name" value="Ion_tolerance_CutA"/>
</dbReference>
<dbReference type="AlphaFoldDB" id="A0A235H709"/>